<dbReference type="EMBL" id="JAGTXO010000039">
    <property type="protein sequence ID" value="KAG8459641.1"/>
    <property type="molecule type" value="Genomic_DNA"/>
</dbReference>
<keyword evidence="3" id="KW-1185">Reference proteome</keyword>
<dbReference type="FunFam" id="3.40.50.11500:FF:000004">
    <property type="entry name" value="DENN domain-containing protein 2C isoform X1"/>
    <property type="match status" value="1"/>
</dbReference>
<dbReference type="InterPro" id="IPR037516">
    <property type="entry name" value="Tripartite_DENN"/>
</dbReference>
<name>A0A8J5X328_DIALT</name>
<dbReference type="Gene3D" id="3.30.450.200">
    <property type="match status" value="1"/>
</dbReference>
<reference evidence="2" key="1">
    <citation type="submission" date="2021-05" db="EMBL/GenBank/DDBJ databases">
        <title>The genome of the haptophyte Pavlova lutheri (Diacronema luteri, Pavlovales) - a model for lipid biosynthesis in eukaryotic algae.</title>
        <authorList>
            <person name="Hulatt C.J."/>
            <person name="Posewitz M.C."/>
        </authorList>
    </citation>
    <scope>NUCLEOTIDE SEQUENCE</scope>
    <source>
        <strain evidence="2">NIVA-4/92</strain>
    </source>
</reference>
<comment type="caution">
    <text evidence="2">The sequence shown here is derived from an EMBL/GenBank/DDBJ whole genome shotgun (WGS) entry which is preliminary data.</text>
</comment>
<evidence type="ECO:0000259" key="1">
    <source>
        <dbReference type="PROSITE" id="PS50211"/>
    </source>
</evidence>
<dbReference type="Pfam" id="PF03456">
    <property type="entry name" value="uDENN"/>
    <property type="match status" value="1"/>
</dbReference>
<proteinExistence type="predicted"/>
<dbReference type="SMART" id="SM00799">
    <property type="entry name" value="DENN"/>
    <property type="match status" value="1"/>
</dbReference>
<dbReference type="Proteomes" id="UP000751190">
    <property type="component" value="Unassembled WGS sequence"/>
</dbReference>
<sequence length="801" mass="84618">MAADTEPLFSHFLVVRLTESQGGGLKPEIKFQRSTRSGEQLLKTCVNFCFPALEDAGRTTWPASESFTYTLTEDDGTRLFGYCRRLLEPPRTLPDAICILTRRQWSSFYAHMLDILQLHYDLAAFVPPFIDAVARTPAPRAGTACIVSPWGASGESFRLHAPDESMPAVASFELLFTTLGTVNVIRLVAALVHESRVVIIGARLSDVSTVAHSAAALLAPFTWQHVFIPVLPTSMIDYVCAPMPFVVGVLEAHRPLLQQQPMEQCVFVELDRGKLRGDDDVPQLPRPSRDALFRRLEALKSARSGHPRYDPRQVTDAFLSLFAEVLHDYREFVHEGKAQGAREQVEAARRGGGRQPRIALDELFDHAGFVDAQPKEAQPFIASLRGVQMWEAWLSDALLTPADERSARPFDRRLVDVAARFATLPGPLDGKPKLSSKERAREAVVGLRFAIASATTGSVPAPARLLGVGARAGPGAGGMLPAPSQQQQAQHHHRAEQVAAAVVHARAAGAQQLHAAQARARTVASSLRERSAQLAVRRAGSAGQDAGDVEADEFLATIVVHTNDAGAAEVGDGGKGGAARCGARAPGGGAELLDQQRDSLLRLSTDDEFDGAFSPSVLSCAAAYEPMRGNAHSYAAAGPASEAAGVGGALKRLGIAEPNGTDARALLLGLDTGKAPLGASAHGGLDDAQLLGAFGSPAAQPRRGTSYPAPSSSAFPLVDVHPASDHDALASLFSSPAVPSGPTVVGELQPWHAPFLASSAQPAQPRGGVSAAGVPDFGLLLSSPGWSAPGHAQPPPAGNLL</sequence>
<evidence type="ECO:0000313" key="3">
    <source>
        <dbReference type="Proteomes" id="UP000751190"/>
    </source>
</evidence>
<dbReference type="InterPro" id="IPR005113">
    <property type="entry name" value="uDENN_dom"/>
</dbReference>
<dbReference type="Gene3D" id="3.40.50.11500">
    <property type="match status" value="1"/>
</dbReference>
<gene>
    <name evidence="2" type="ORF">KFE25_000997</name>
</gene>
<feature type="domain" description="UDENN" evidence="1">
    <location>
        <begin position="10"/>
        <end position="405"/>
    </location>
</feature>
<accession>A0A8J5X328</accession>
<dbReference type="InterPro" id="IPR001194">
    <property type="entry name" value="cDENN_dom"/>
</dbReference>
<organism evidence="2 3">
    <name type="scientific">Diacronema lutheri</name>
    <name type="common">Unicellular marine alga</name>
    <name type="synonym">Monochrysis lutheri</name>
    <dbReference type="NCBI Taxonomy" id="2081491"/>
    <lineage>
        <taxon>Eukaryota</taxon>
        <taxon>Haptista</taxon>
        <taxon>Haptophyta</taxon>
        <taxon>Pavlovophyceae</taxon>
        <taxon>Pavlovales</taxon>
        <taxon>Pavlovaceae</taxon>
        <taxon>Diacronema</taxon>
    </lineage>
</organism>
<dbReference type="AlphaFoldDB" id="A0A8J5X328"/>
<dbReference type="SMART" id="SM00800">
    <property type="entry name" value="uDENN"/>
    <property type="match status" value="1"/>
</dbReference>
<dbReference type="InterPro" id="IPR051942">
    <property type="entry name" value="DENN_domain_containing_2"/>
</dbReference>
<dbReference type="PANTHER" id="PTHR15288">
    <property type="entry name" value="DENN DOMAIN-CONTAINING PROTEIN 2"/>
    <property type="match status" value="1"/>
</dbReference>
<dbReference type="PANTHER" id="PTHR15288:SF0">
    <property type="entry name" value="UDENN DOMAIN-CONTAINING PROTEIN"/>
    <property type="match status" value="1"/>
</dbReference>
<protein>
    <recommendedName>
        <fullName evidence="1">UDENN domain-containing protein</fullName>
    </recommendedName>
</protein>
<evidence type="ECO:0000313" key="2">
    <source>
        <dbReference type="EMBL" id="KAG8459641.1"/>
    </source>
</evidence>
<dbReference type="PROSITE" id="PS50211">
    <property type="entry name" value="DENN"/>
    <property type="match status" value="1"/>
</dbReference>
<dbReference type="InterPro" id="IPR043153">
    <property type="entry name" value="DENN_C"/>
</dbReference>
<dbReference type="Pfam" id="PF02141">
    <property type="entry name" value="DENN"/>
    <property type="match status" value="1"/>
</dbReference>
<dbReference type="OrthoDB" id="10266080at2759"/>